<dbReference type="RefSeq" id="WP_013435361.1">
    <property type="nucleotide sequence ID" value="NC_014722.1"/>
</dbReference>
<dbReference type="Proteomes" id="UP000007437">
    <property type="component" value="Chromosome"/>
</dbReference>
<protein>
    <recommendedName>
        <fullName evidence="1">Crocagin biosynthetic protein CgnE/B domain-containing protein</fullName>
    </recommendedName>
</protein>
<reference evidence="2 3" key="1">
    <citation type="journal article" date="2011" name="J. Bacteriol.">
        <title>Complete genome sequence of Burkholderia rhizoxinica, an endosymbiont of Rhizopus microsporus.</title>
        <authorList>
            <person name="Lackner G."/>
            <person name="Moebius N."/>
            <person name="Partida-Martinez L."/>
            <person name="Hertweck C."/>
        </authorList>
    </citation>
    <scope>NUCLEOTIDE SEQUENCE [LARGE SCALE GENOMIC DNA]</scope>
    <source>
        <strain evidence="3">DSM 19002 / CIP 109453 / HKI 454</strain>
    </source>
</reference>
<evidence type="ECO:0000313" key="3">
    <source>
        <dbReference type="Proteomes" id="UP000007437"/>
    </source>
</evidence>
<accession>E5ARA0</accession>
<evidence type="ECO:0000259" key="1">
    <source>
        <dbReference type="Pfam" id="PF26231"/>
    </source>
</evidence>
<evidence type="ECO:0000313" key="2">
    <source>
        <dbReference type="EMBL" id="CBW75132.1"/>
    </source>
</evidence>
<dbReference type="STRING" id="882378.RBRH_02627"/>
<gene>
    <name evidence="2" type="ordered locus">RBRH_02627</name>
</gene>
<name>E5ARA0_MYCRK</name>
<dbReference type="HOGENOM" id="CLU_1966457_0_0_4"/>
<feature type="domain" description="Crocagin biosynthetic protein CgnE/B" evidence="1">
    <location>
        <begin position="59"/>
        <end position="122"/>
    </location>
</feature>
<dbReference type="Pfam" id="PF26231">
    <property type="entry name" value="CgnE_B"/>
    <property type="match status" value="1"/>
</dbReference>
<organism evidence="2 3">
    <name type="scientific">Mycetohabitans rhizoxinica (strain DSM 19002 / CIP 109453 / HKI 454)</name>
    <name type="common">Paraburkholderia rhizoxinica</name>
    <dbReference type="NCBI Taxonomy" id="882378"/>
    <lineage>
        <taxon>Bacteria</taxon>
        <taxon>Pseudomonadati</taxon>
        <taxon>Pseudomonadota</taxon>
        <taxon>Betaproteobacteria</taxon>
        <taxon>Burkholderiales</taxon>
        <taxon>Burkholderiaceae</taxon>
        <taxon>Mycetohabitans</taxon>
    </lineage>
</organism>
<dbReference type="EMBL" id="FR687359">
    <property type="protein sequence ID" value="CBW75132.1"/>
    <property type="molecule type" value="Genomic_DNA"/>
</dbReference>
<proteinExistence type="predicted"/>
<sequence>MSGSIHRTVMSRFGARRERDTDALHAPRHQHFVRHLPTLTRPGGFTLSSPPAGPAAAQNGKFCFDGMIYLCNNEELKQKFGNALTELMRNCTAGNNAIVFKDSIAETILIGGVDVAEHFVSMFSKIP</sequence>
<dbReference type="KEGG" id="brh:RBRH_02627"/>
<dbReference type="AlphaFoldDB" id="E5ARA0"/>
<dbReference type="InterPro" id="IPR058799">
    <property type="entry name" value="CgnE_B"/>
</dbReference>